<sequence length="331" mass="37574">MMLQLDLPAQDLRLLNPLFVYPSTILGREKAIVVKSEQIRCIITADEVLLSNSLDSYVLLYVVELQRRLTTAGVGGVSNSESADLSQRRGSKNFHNIFGNASPDHLPFEFRALEVALEAAYTFLDSQASELQIEGYPLLDELTSKISTLECVRAFKSRLVALTRRVHKVKDATEQLLNDKGQLAEMYLTQKKPRMLPTFYGDQSMLGSRSTDGALSVSDKFLLLLALQIEPARGHEQFRKCRKNIELEMLLEAFLVMIQSTLYKLTSMKEYIEDTENFINIQLGGCSCPLLIFYFISSCSLDSVRNKLIQFDLMLEIPLLQLHIVFGWCYH</sequence>
<evidence type="ECO:0000256" key="1">
    <source>
        <dbReference type="ARBA" id="ARBA00007535"/>
    </source>
</evidence>
<dbReference type="InterPro" id="IPR039204">
    <property type="entry name" value="MRS2-like"/>
</dbReference>
<keyword evidence="2" id="KW-0406">Ion transport</keyword>
<dbReference type="Proteomes" id="UP001634007">
    <property type="component" value="Unassembled WGS sequence"/>
</dbReference>
<dbReference type="PANTHER" id="PTHR13890:SF26">
    <property type="entry name" value="MAGNESIUM TRANSPORTER MRS2-1"/>
    <property type="match status" value="1"/>
</dbReference>
<dbReference type="CDD" id="cd12823">
    <property type="entry name" value="Mrs2_Mfm1p-like"/>
    <property type="match status" value="1"/>
</dbReference>
<comment type="similarity">
    <text evidence="1 2">Belongs to the CorA metal ion transporter (MIT) (TC 1.A.35.5) family.</text>
</comment>
<dbReference type="Pfam" id="PF22099">
    <property type="entry name" value="MRS2-like"/>
    <property type="match status" value="1"/>
</dbReference>
<dbReference type="PANTHER" id="PTHR13890">
    <property type="entry name" value="RNA SPLICING PROTEIN MRS2, MITOCHONDRIAL"/>
    <property type="match status" value="1"/>
</dbReference>
<evidence type="ECO:0000313" key="4">
    <source>
        <dbReference type="Proteomes" id="UP001634007"/>
    </source>
</evidence>
<dbReference type="Gene3D" id="1.20.58.340">
    <property type="entry name" value="Magnesium transport protein CorA, transmembrane region"/>
    <property type="match status" value="1"/>
</dbReference>
<evidence type="ECO:0000313" key="3">
    <source>
        <dbReference type="EMBL" id="KAL3721165.1"/>
    </source>
</evidence>
<accession>A0ABD3J402</accession>
<comment type="subcellular location">
    <subcellularLocation>
        <location evidence="2">Membrane</location>
        <topology evidence="2">Multi-pass membrane protein</topology>
    </subcellularLocation>
</comment>
<proteinExistence type="inferred from homology"/>
<gene>
    <name evidence="3" type="ORF">ACJRO7_005909</name>
</gene>
<dbReference type="AlphaFoldDB" id="A0ABD3J402"/>
<comment type="caution">
    <text evidence="3">The sequence shown here is derived from an EMBL/GenBank/DDBJ whole genome shotgun (WGS) entry which is preliminary data.</text>
</comment>
<dbReference type="GO" id="GO:0016020">
    <property type="term" value="C:membrane"/>
    <property type="evidence" value="ECO:0007669"/>
    <property type="project" value="UniProtKB-SubCell"/>
</dbReference>
<reference evidence="3 4" key="1">
    <citation type="submission" date="2024-11" db="EMBL/GenBank/DDBJ databases">
        <title>Chromosome-level genome assembly of Eucalyptus globulus Labill. provides insights into its genome evolution.</title>
        <authorList>
            <person name="Li X."/>
        </authorList>
    </citation>
    <scope>NUCLEOTIDE SEQUENCE [LARGE SCALE GENOMIC DNA]</scope>
    <source>
        <strain evidence="3">CL2024</strain>
        <tissue evidence="3">Fresh tender leaves</tissue>
    </source>
</reference>
<keyword evidence="4" id="KW-1185">Reference proteome</keyword>
<keyword evidence="2" id="KW-0813">Transport</keyword>
<protein>
    <recommendedName>
        <fullName evidence="2">Magnesium transporter</fullName>
    </recommendedName>
</protein>
<dbReference type="GO" id="GO:0015095">
    <property type="term" value="F:magnesium ion transmembrane transporter activity"/>
    <property type="evidence" value="ECO:0007669"/>
    <property type="project" value="UniProtKB-ARBA"/>
</dbReference>
<keyword evidence="2" id="KW-0460">Magnesium</keyword>
<organism evidence="3 4">
    <name type="scientific">Eucalyptus globulus</name>
    <name type="common">Tasmanian blue gum</name>
    <dbReference type="NCBI Taxonomy" id="34317"/>
    <lineage>
        <taxon>Eukaryota</taxon>
        <taxon>Viridiplantae</taxon>
        <taxon>Streptophyta</taxon>
        <taxon>Embryophyta</taxon>
        <taxon>Tracheophyta</taxon>
        <taxon>Spermatophyta</taxon>
        <taxon>Magnoliopsida</taxon>
        <taxon>eudicotyledons</taxon>
        <taxon>Gunneridae</taxon>
        <taxon>Pentapetalae</taxon>
        <taxon>rosids</taxon>
        <taxon>malvids</taxon>
        <taxon>Myrtales</taxon>
        <taxon>Myrtaceae</taxon>
        <taxon>Myrtoideae</taxon>
        <taxon>Eucalypteae</taxon>
        <taxon>Eucalyptus</taxon>
    </lineage>
</organism>
<name>A0ABD3J402_EUCGL</name>
<comment type="function">
    <text evidence="2">Magnesium transporter that may mediate the influx of magnesium.</text>
</comment>
<dbReference type="Gene3D" id="2.40.128.330">
    <property type="match status" value="1"/>
</dbReference>
<dbReference type="EMBL" id="JBJKBG010000010">
    <property type="protein sequence ID" value="KAL3721165.1"/>
    <property type="molecule type" value="Genomic_DNA"/>
</dbReference>
<evidence type="ECO:0000256" key="2">
    <source>
        <dbReference type="RuleBase" id="RU366041"/>
    </source>
</evidence>